<sequence>MFEEIARNFKFSKDNETLLISLGILVVLIILFVAIMLYNNYLQKKAEFKHFTFLIGERNIAKDDMKRLFNYLTKHKIDPKLILESEEVMERAVKGAGLDLAEMREKLGFDKGSLIKRYLERQEELRKKWNS</sequence>
<protein>
    <submittedName>
        <fullName evidence="2">Uncharacterized protein</fullName>
    </submittedName>
</protein>
<proteinExistence type="predicted"/>
<name>A0A1W1WU52_9BACT</name>
<dbReference type="EMBL" id="FWWZ01000001">
    <property type="protein sequence ID" value="SMC09725.1"/>
    <property type="molecule type" value="Genomic_DNA"/>
</dbReference>
<dbReference type="AlphaFoldDB" id="A0A1W1WU52"/>
<dbReference type="OrthoDB" id="9949292at2"/>
<keyword evidence="1" id="KW-0812">Transmembrane</keyword>
<keyword evidence="1" id="KW-1133">Transmembrane helix</keyword>
<evidence type="ECO:0000313" key="3">
    <source>
        <dbReference type="Proteomes" id="UP000192602"/>
    </source>
</evidence>
<reference evidence="3" key="1">
    <citation type="submission" date="2017-04" db="EMBL/GenBank/DDBJ databases">
        <authorList>
            <person name="Varghese N."/>
            <person name="Submissions S."/>
        </authorList>
    </citation>
    <scope>NUCLEOTIDE SEQUENCE [LARGE SCALE GENOMIC DNA]</scope>
    <source>
        <strain evidence="3">DSM 16512</strain>
    </source>
</reference>
<dbReference type="STRING" id="1069081.SAMN05660197_1547"/>
<gene>
    <name evidence="2" type="ORF">SAMN05660197_1547</name>
</gene>
<organism evidence="2 3">
    <name type="scientific">Nitratiruptor tergarcus DSM 16512</name>
    <dbReference type="NCBI Taxonomy" id="1069081"/>
    <lineage>
        <taxon>Bacteria</taxon>
        <taxon>Pseudomonadati</taxon>
        <taxon>Campylobacterota</taxon>
        <taxon>Epsilonproteobacteria</taxon>
        <taxon>Nautiliales</taxon>
        <taxon>Nitratiruptoraceae</taxon>
        <taxon>Nitratiruptor</taxon>
    </lineage>
</organism>
<keyword evidence="1" id="KW-0472">Membrane</keyword>
<evidence type="ECO:0000256" key="1">
    <source>
        <dbReference type="SAM" id="Phobius"/>
    </source>
</evidence>
<keyword evidence="3" id="KW-1185">Reference proteome</keyword>
<evidence type="ECO:0000313" key="2">
    <source>
        <dbReference type="EMBL" id="SMC09725.1"/>
    </source>
</evidence>
<feature type="transmembrane region" description="Helical" evidence="1">
    <location>
        <begin position="18"/>
        <end position="39"/>
    </location>
</feature>
<dbReference type="RefSeq" id="WP_084275942.1">
    <property type="nucleotide sequence ID" value="NZ_AP026671.1"/>
</dbReference>
<accession>A0A1W1WU52</accession>
<dbReference type="Proteomes" id="UP000192602">
    <property type="component" value="Unassembled WGS sequence"/>
</dbReference>